<evidence type="ECO:0000256" key="3">
    <source>
        <dbReference type="ARBA" id="ARBA00022723"/>
    </source>
</evidence>
<comment type="cofactor">
    <cofactor evidence="6">
        <name>[2Fe-2S] cluster</name>
        <dbReference type="ChEBI" id="CHEBI:190135"/>
    </cofactor>
</comment>
<dbReference type="CDD" id="cd00207">
    <property type="entry name" value="fer2"/>
    <property type="match status" value="1"/>
</dbReference>
<dbReference type="InterPro" id="IPR018298">
    <property type="entry name" value="Adrenodoxin_Fe-S_BS"/>
</dbReference>
<dbReference type="InterPro" id="IPR001055">
    <property type="entry name" value="Adrenodoxin-like"/>
</dbReference>
<dbReference type="PRINTS" id="PR00355">
    <property type="entry name" value="ADRENODOXIN"/>
</dbReference>
<dbReference type="GO" id="GO:0046872">
    <property type="term" value="F:metal ion binding"/>
    <property type="evidence" value="ECO:0007669"/>
    <property type="project" value="UniProtKB-KW"/>
</dbReference>
<organism evidence="8 9">
    <name type="scientific">Leucothrix arctica</name>
    <dbReference type="NCBI Taxonomy" id="1481894"/>
    <lineage>
        <taxon>Bacteria</taxon>
        <taxon>Pseudomonadati</taxon>
        <taxon>Pseudomonadota</taxon>
        <taxon>Gammaproteobacteria</taxon>
        <taxon>Thiotrichales</taxon>
        <taxon>Thiotrichaceae</taxon>
        <taxon>Leucothrix</taxon>
    </lineage>
</organism>
<dbReference type="AlphaFoldDB" id="A0A317CCA5"/>
<dbReference type="EMBL" id="QGKL01000029">
    <property type="protein sequence ID" value="PWQ96264.1"/>
    <property type="molecule type" value="Genomic_DNA"/>
</dbReference>
<dbReference type="Proteomes" id="UP000245506">
    <property type="component" value="Unassembled WGS sequence"/>
</dbReference>
<keyword evidence="5" id="KW-0411">Iron-sulfur</keyword>
<dbReference type="GO" id="GO:0140647">
    <property type="term" value="P:P450-containing electron transport chain"/>
    <property type="evidence" value="ECO:0007669"/>
    <property type="project" value="InterPro"/>
</dbReference>
<evidence type="ECO:0000256" key="5">
    <source>
        <dbReference type="ARBA" id="ARBA00023014"/>
    </source>
</evidence>
<dbReference type="RefSeq" id="WP_109823236.1">
    <property type="nucleotide sequence ID" value="NZ_QGKL01000029.1"/>
</dbReference>
<gene>
    <name evidence="8" type="ORF">DKT75_09750</name>
</gene>
<dbReference type="Gene3D" id="3.10.20.30">
    <property type="match status" value="1"/>
</dbReference>
<comment type="similarity">
    <text evidence="1">Belongs to the adrenodoxin/putidaredoxin family.</text>
</comment>
<evidence type="ECO:0000256" key="2">
    <source>
        <dbReference type="ARBA" id="ARBA00022714"/>
    </source>
</evidence>
<keyword evidence="4" id="KW-0408">Iron</keyword>
<protein>
    <submittedName>
        <fullName evidence="8">(2Fe-2S)-binding protein</fullName>
    </submittedName>
</protein>
<dbReference type="Pfam" id="PF00111">
    <property type="entry name" value="Fer2"/>
    <property type="match status" value="1"/>
</dbReference>
<keyword evidence="9" id="KW-1185">Reference proteome</keyword>
<dbReference type="GO" id="GO:0051537">
    <property type="term" value="F:2 iron, 2 sulfur cluster binding"/>
    <property type="evidence" value="ECO:0007669"/>
    <property type="project" value="UniProtKB-KW"/>
</dbReference>
<evidence type="ECO:0000259" key="7">
    <source>
        <dbReference type="PROSITE" id="PS51085"/>
    </source>
</evidence>
<evidence type="ECO:0000256" key="4">
    <source>
        <dbReference type="ARBA" id="ARBA00023004"/>
    </source>
</evidence>
<evidence type="ECO:0000313" key="9">
    <source>
        <dbReference type="Proteomes" id="UP000245506"/>
    </source>
</evidence>
<dbReference type="PANTHER" id="PTHR23426">
    <property type="entry name" value="FERREDOXIN/ADRENODOXIN"/>
    <property type="match status" value="1"/>
</dbReference>
<dbReference type="InterPro" id="IPR012675">
    <property type="entry name" value="Beta-grasp_dom_sf"/>
</dbReference>
<reference evidence="8 9" key="1">
    <citation type="submission" date="2018-05" db="EMBL/GenBank/DDBJ databases">
        <title>Leucothrix arctica sp. nov., isolated from Arctic seawater.</title>
        <authorList>
            <person name="Choi A."/>
            <person name="Baek K."/>
        </authorList>
    </citation>
    <scope>NUCLEOTIDE SEQUENCE [LARGE SCALE GENOMIC DNA]</scope>
    <source>
        <strain evidence="8 9">IMCC9719</strain>
    </source>
</reference>
<dbReference type="InterPro" id="IPR001041">
    <property type="entry name" value="2Fe-2S_ferredoxin-type"/>
</dbReference>
<feature type="domain" description="2Fe-2S ferredoxin-type" evidence="7">
    <location>
        <begin position="3"/>
        <end position="105"/>
    </location>
</feature>
<sequence length="106" mass="11356">MALVFYVAFDGSQHEADVPVGSSVMDGAVNNGIDGILAECGGAMSCATCHVYIDDAWVSKVSAPTEMEQEMLEVVSNPKENSRLSCQVTITTEMEGLKVHLPESQF</sequence>
<dbReference type="InterPro" id="IPR036010">
    <property type="entry name" value="2Fe-2S_ferredoxin-like_sf"/>
</dbReference>
<dbReference type="OrthoDB" id="9799640at2"/>
<dbReference type="GO" id="GO:0009055">
    <property type="term" value="F:electron transfer activity"/>
    <property type="evidence" value="ECO:0007669"/>
    <property type="project" value="TreeGrafter"/>
</dbReference>
<proteinExistence type="inferred from homology"/>
<accession>A0A317CCA5</accession>
<evidence type="ECO:0000256" key="1">
    <source>
        <dbReference type="ARBA" id="ARBA00010914"/>
    </source>
</evidence>
<dbReference type="PANTHER" id="PTHR23426:SF65">
    <property type="entry name" value="FERREDOXIN-2, MITOCHONDRIAL"/>
    <property type="match status" value="1"/>
</dbReference>
<evidence type="ECO:0000313" key="8">
    <source>
        <dbReference type="EMBL" id="PWQ96264.1"/>
    </source>
</evidence>
<dbReference type="PROSITE" id="PS51085">
    <property type="entry name" value="2FE2S_FER_2"/>
    <property type="match status" value="1"/>
</dbReference>
<keyword evidence="3" id="KW-0479">Metal-binding</keyword>
<dbReference type="SUPFAM" id="SSF54292">
    <property type="entry name" value="2Fe-2S ferredoxin-like"/>
    <property type="match status" value="1"/>
</dbReference>
<keyword evidence="2" id="KW-0001">2Fe-2S</keyword>
<dbReference type="PROSITE" id="PS00814">
    <property type="entry name" value="ADX"/>
    <property type="match status" value="1"/>
</dbReference>
<comment type="caution">
    <text evidence="8">The sequence shown here is derived from an EMBL/GenBank/DDBJ whole genome shotgun (WGS) entry which is preliminary data.</text>
</comment>
<name>A0A317CCA5_9GAMM</name>
<evidence type="ECO:0000256" key="6">
    <source>
        <dbReference type="ARBA" id="ARBA00034078"/>
    </source>
</evidence>